<proteinExistence type="predicted"/>
<reference evidence="2 3" key="1">
    <citation type="journal article" date="2015" name="Genome Announc.">
        <title>Expanding the biotechnology potential of lactobacilli through comparative genomics of 213 strains and associated genera.</title>
        <authorList>
            <person name="Sun Z."/>
            <person name="Harris H.M."/>
            <person name="McCann A."/>
            <person name="Guo C."/>
            <person name="Argimon S."/>
            <person name="Zhang W."/>
            <person name="Yang X."/>
            <person name="Jeffery I.B."/>
            <person name="Cooney J.C."/>
            <person name="Kagawa T.F."/>
            <person name="Liu W."/>
            <person name="Song Y."/>
            <person name="Salvetti E."/>
            <person name="Wrobel A."/>
            <person name="Rasinkangas P."/>
            <person name="Parkhill J."/>
            <person name="Rea M.C."/>
            <person name="O'Sullivan O."/>
            <person name="Ritari J."/>
            <person name="Douillard F.P."/>
            <person name="Paul Ross R."/>
            <person name="Yang R."/>
            <person name="Briner A.E."/>
            <person name="Felis G.E."/>
            <person name="de Vos W.M."/>
            <person name="Barrangou R."/>
            <person name="Klaenhammer T.R."/>
            <person name="Caufield P.W."/>
            <person name="Cui Y."/>
            <person name="Zhang H."/>
            <person name="O'Toole P.W."/>
        </authorList>
    </citation>
    <scope>NUCLEOTIDE SEQUENCE [LARGE SCALE GENOMIC DNA]</scope>
    <source>
        <strain evidence="2 3">DSM 23829</strain>
    </source>
</reference>
<dbReference type="Gene3D" id="3.40.50.720">
    <property type="entry name" value="NAD(P)-binding Rossmann-like Domain"/>
    <property type="match status" value="1"/>
</dbReference>
<dbReference type="Pfam" id="PF13460">
    <property type="entry name" value="NAD_binding_10"/>
    <property type="match status" value="1"/>
</dbReference>
<dbReference type="Proteomes" id="UP000052012">
    <property type="component" value="Unassembled WGS sequence"/>
</dbReference>
<evidence type="ECO:0000313" key="3">
    <source>
        <dbReference type="Proteomes" id="UP000052012"/>
    </source>
</evidence>
<dbReference type="EMBL" id="AYYQ01000036">
    <property type="protein sequence ID" value="KRM67563.1"/>
    <property type="molecule type" value="Genomic_DNA"/>
</dbReference>
<sequence length="198" mass="21779">MNILIIGATGSIGKAVTHKLVNEYNVNLTLFSRKATTLPKLDNVSRINGDVMNYNDLKFAMNNIDTVFIALIGDLPAMIKNIVRVVIDTSVKKIVFIASMGIYNEIPDTIGAMGNVKFNAMLKPYQEAAKIIENSDLNYTIIRPAWFDNGDDEYEITAKGSPFGGHNVSRNAIADLASKTLTNLNYANHESLGINRPE</sequence>
<accession>A0A0R2ATF1</accession>
<evidence type="ECO:0000259" key="1">
    <source>
        <dbReference type="Pfam" id="PF13460"/>
    </source>
</evidence>
<gene>
    <name evidence="2" type="ORF">FD06_GL000714</name>
</gene>
<keyword evidence="3" id="KW-1185">Reference proteome</keyword>
<dbReference type="RefSeq" id="WP_056967032.1">
    <property type="nucleotide sequence ID" value="NZ_AYYQ01000036.1"/>
</dbReference>
<dbReference type="InterPro" id="IPR051606">
    <property type="entry name" value="Polyketide_Oxido-like"/>
</dbReference>
<evidence type="ECO:0000313" key="2">
    <source>
        <dbReference type="EMBL" id="KRM67563.1"/>
    </source>
</evidence>
<dbReference type="GO" id="GO:0004074">
    <property type="term" value="F:biliverdin reductase [NAD(P)H] activity"/>
    <property type="evidence" value="ECO:0007669"/>
    <property type="project" value="TreeGrafter"/>
</dbReference>
<dbReference type="AlphaFoldDB" id="A0A0R2ATF1"/>
<name>A0A0R2ATF1_9LACO</name>
<dbReference type="SUPFAM" id="SSF51735">
    <property type="entry name" value="NAD(P)-binding Rossmann-fold domains"/>
    <property type="match status" value="1"/>
</dbReference>
<dbReference type="PANTHER" id="PTHR43355">
    <property type="entry name" value="FLAVIN REDUCTASE (NADPH)"/>
    <property type="match status" value="1"/>
</dbReference>
<feature type="domain" description="NAD(P)-binding" evidence="1">
    <location>
        <begin position="7"/>
        <end position="183"/>
    </location>
</feature>
<dbReference type="InterPro" id="IPR016040">
    <property type="entry name" value="NAD(P)-bd_dom"/>
</dbReference>
<dbReference type="InterPro" id="IPR036291">
    <property type="entry name" value="NAD(P)-bd_dom_sf"/>
</dbReference>
<dbReference type="PANTHER" id="PTHR43355:SF2">
    <property type="entry name" value="FLAVIN REDUCTASE (NADPH)"/>
    <property type="match status" value="1"/>
</dbReference>
<dbReference type="OrthoDB" id="9803892at2"/>
<protein>
    <recommendedName>
        <fullName evidence="1">NAD(P)-binding domain-containing protein</fullName>
    </recommendedName>
</protein>
<dbReference type="GO" id="GO:0042602">
    <property type="term" value="F:riboflavin reductase (NADPH) activity"/>
    <property type="evidence" value="ECO:0007669"/>
    <property type="project" value="TreeGrafter"/>
</dbReference>
<dbReference type="STRING" id="1423781.FD06_GL000714"/>
<dbReference type="PATRIC" id="fig|1423781.4.peg.732"/>
<comment type="caution">
    <text evidence="2">The sequence shown here is derived from an EMBL/GenBank/DDBJ whole genome shotgun (WGS) entry which is preliminary data.</text>
</comment>
<organism evidence="2 3">
    <name type="scientific">Apilactobacillus ozensis DSM 23829 = JCM 17196</name>
    <dbReference type="NCBI Taxonomy" id="1423781"/>
    <lineage>
        <taxon>Bacteria</taxon>
        <taxon>Bacillati</taxon>
        <taxon>Bacillota</taxon>
        <taxon>Bacilli</taxon>
        <taxon>Lactobacillales</taxon>
        <taxon>Lactobacillaceae</taxon>
        <taxon>Apilactobacillus</taxon>
    </lineage>
</organism>